<evidence type="ECO:0000313" key="2">
    <source>
        <dbReference type="EMBL" id="OQS01674.1"/>
    </source>
</evidence>
<dbReference type="EMBL" id="JNBR01000003">
    <property type="protein sequence ID" value="OQS01674.1"/>
    <property type="molecule type" value="Genomic_DNA"/>
</dbReference>
<feature type="compositionally biased region" description="Basic and acidic residues" evidence="1">
    <location>
        <begin position="77"/>
        <end position="94"/>
    </location>
</feature>
<evidence type="ECO:0000313" key="3">
    <source>
        <dbReference type="Proteomes" id="UP000243579"/>
    </source>
</evidence>
<proteinExistence type="predicted"/>
<reference evidence="2 3" key="1">
    <citation type="journal article" date="2014" name="Genome Biol. Evol.">
        <title>The secreted proteins of Achlya hypogyna and Thraustotheca clavata identify the ancestral oomycete secretome and reveal gene acquisitions by horizontal gene transfer.</title>
        <authorList>
            <person name="Misner I."/>
            <person name="Blouin N."/>
            <person name="Leonard G."/>
            <person name="Richards T.A."/>
            <person name="Lane C.E."/>
        </authorList>
    </citation>
    <scope>NUCLEOTIDE SEQUENCE [LARGE SCALE GENOMIC DNA]</scope>
    <source>
        <strain evidence="2 3">ATCC 48635</strain>
    </source>
</reference>
<comment type="caution">
    <text evidence="2">The sequence shown here is derived from an EMBL/GenBank/DDBJ whole genome shotgun (WGS) entry which is preliminary data.</text>
</comment>
<sequence length="196" mass="22502">MADVQGPEAALHSLRKPDRSLEPHDMDLADEPQDDDETFRMLQKLFAATRRDATPAPTSSIYSRDELLERRRRQRETRRNSLYEGGCHEESSTSMVERRIRSRVVHGSFSFAQFDLMSHDRWALEDPMGRLHPIVTRTKKGKARSLLDNPKIDVVMTDDYRALHDSLTTNLLATNQSSASLLHAPKATWYIRGKDI</sequence>
<keyword evidence="3" id="KW-1185">Reference proteome</keyword>
<evidence type="ECO:0000256" key="1">
    <source>
        <dbReference type="SAM" id="MobiDB-lite"/>
    </source>
</evidence>
<dbReference type="Proteomes" id="UP000243579">
    <property type="component" value="Unassembled WGS sequence"/>
</dbReference>
<feature type="compositionally biased region" description="Basic and acidic residues" evidence="1">
    <location>
        <begin position="15"/>
        <end position="27"/>
    </location>
</feature>
<accession>A0A1V9ZUJ3</accession>
<dbReference type="AlphaFoldDB" id="A0A1V9ZUJ3"/>
<feature type="region of interest" description="Disordered" evidence="1">
    <location>
        <begin position="49"/>
        <end position="94"/>
    </location>
</feature>
<feature type="region of interest" description="Disordered" evidence="1">
    <location>
        <begin position="1"/>
        <end position="36"/>
    </location>
</feature>
<gene>
    <name evidence="2" type="ORF">ACHHYP_00430</name>
</gene>
<protein>
    <submittedName>
        <fullName evidence="2">Uncharacterized protein</fullName>
    </submittedName>
</protein>
<name>A0A1V9ZUJ3_ACHHY</name>
<dbReference type="STRING" id="1202772.A0A1V9ZUJ3"/>
<organism evidence="2 3">
    <name type="scientific">Achlya hypogyna</name>
    <name type="common">Oomycete</name>
    <name type="synonym">Protoachlya hypogyna</name>
    <dbReference type="NCBI Taxonomy" id="1202772"/>
    <lineage>
        <taxon>Eukaryota</taxon>
        <taxon>Sar</taxon>
        <taxon>Stramenopiles</taxon>
        <taxon>Oomycota</taxon>
        <taxon>Saprolegniomycetes</taxon>
        <taxon>Saprolegniales</taxon>
        <taxon>Achlyaceae</taxon>
        <taxon>Achlya</taxon>
    </lineage>
</organism>
<dbReference type="OrthoDB" id="66868at2759"/>